<reference evidence="4" key="1">
    <citation type="submission" date="2024-05" db="EMBL/GenBank/DDBJ databases">
        <authorList>
            <person name="Yang L."/>
            <person name="Pan L."/>
        </authorList>
    </citation>
    <scope>NUCLEOTIDE SEQUENCE</scope>
    <source>
        <strain evidence="4">FCG-7</strain>
    </source>
</reference>
<keyword evidence="4" id="KW-0032">Aminotransferase</keyword>
<evidence type="ECO:0000256" key="3">
    <source>
        <dbReference type="RuleBase" id="RU003560"/>
    </source>
</evidence>
<dbReference type="EMBL" id="CP157355">
    <property type="protein sequence ID" value="XBM01058.1"/>
    <property type="molecule type" value="Genomic_DNA"/>
</dbReference>
<dbReference type="RefSeq" id="WP_348945379.1">
    <property type="nucleotide sequence ID" value="NZ_CP157355.1"/>
</dbReference>
<name>A0AAU7FBK2_9NEIS</name>
<evidence type="ECO:0000256" key="1">
    <source>
        <dbReference type="ARBA" id="ARBA00001933"/>
    </source>
</evidence>
<dbReference type="Gene3D" id="3.90.1150.10">
    <property type="entry name" value="Aspartate Aminotransferase, domain 1"/>
    <property type="match status" value="1"/>
</dbReference>
<dbReference type="KEGG" id="cmav:ABHF33_01885"/>
<dbReference type="Pfam" id="PF00202">
    <property type="entry name" value="Aminotran_3"/>
    <property type="match status" value="1"/>
</dbReference>
<dbReference type="SUPFAM" id="SSF53383">
    <property type="entry name" value="PLP-dependent transferases"/>
    <property type="match status" value="1"/>
</dbReference>
<dbReference type="CDD" id="cd00610">
    <property type="entry name" value="OAT_like"/>
    <property type="match status" value="1"/>
</dbReference>
<dbReference type="InterPro" id="IPR005814">
    <property type="entry name" value="Aminotrans_3"/>
</dbReference>
<dbReference type="InterPro" id="IPR015422">
    <property type="entry name" value="PyrdxlP-dep_Trfase_small"/>
</dbReference>
<dbReference type="InterPro" id="IPR015421">
    <property type="entry name" value="PyrdxlP-dep_Trfase_major"/>
</dbReference>
<dbReference type="Gene3D" id="3.40.640.10">
    <property type="entry name" value="Type I PLP-dependent aspartate aminotransferase-like (Major domain)"/>
    <property type="match status" value="1"/>
</dbReference>
<accession>A0AAU7FBK2</accession>
<protein>
    <submittedName>
        <fullName evidence="4">Aminotransferase class III-fold pyridoxal phosphate-dependent enzyme</fullName>
    </submittedName>
</protein>
<dbReference type="AlphaFoldDB" id="A0AAU7FBK2"/>
<comment type="cofactor">
    <cofactor evidence="1">
        <name>pyridoxal 5'-phosphate</name>
        <dbReference type="ChEBI" id="CHEBI:597326"/>
    </cofactor>
</comment>
<dbReference type="GO" id="GO:0030170">
    <property type="term" value="F:pyridoxal phosphate binding"/>
    <property type="evidence" value="ECO:0007669"/>
    <property type="project" value="InterPro"/>
</dbReference>
<comment type="similarity">
    <text evidence="3">Belongs to the class-III pyridoxal-phosphate-dependent aminotransferase family.</text>
</comment>
<dbReference type="PANTHER" id="PTHR43713">
    <property type="entry name" value="GLUTAMATE-1-SEMIALDEHYDE 2,1-AMINOMUTASE"/>
    <property type="match status" value="1"/>
</dbReference>
<sequence>MSERYHCSEEMLERALKSIPLGSQTFSKSKTQYPIGVSPFFLTKGQGCYVWDVDGNKYLDMISALASITLGYSDPDVTRAVQDQLNDGVIFSLPHPIEIEVAERICAMVPCAERVRFGKNGSDATAGAIRLARAYTGRDRVAVCGYHGWQDWYIGSTTRSLGVPEQVRSLTHPFPYNDSSALEVLLNSHQHEFAAVILEPMNVIQPLEGYLAEVKNLAHQHGALLIFDETITGFRFDNGGAQTLFGVTPDLATFGKGLANGFPLSAIVGRAEIMQLMEEIFFSFTFGGEALSLAAAKATLEKLQKEPVLSIIKERGERLLDALQTMIHRHKLESWLSLSGYPVWSFLLFKDMDPYTQWDIKTFFMQEMQARGVLTLGTHNLNYAHTAENLDYLLSVYEVVLPKIDKAIREKNLHSQLNCKTLTPLFKIR</sequence>
<gene>
    <name evidence="4" type="ORF">ABHF33_01885</name>
</gene>
<organism evidence="4">
    <name type="scientific">Chitinibacter mangrovi</name>
    <dbReference type="NCBI Taxonomy" id="3153927"/>
    <lineage>
        <taxon>Bacteria</taxon>
        <taxon>Pseudomonadati</taxon>
        <taxon>Pseudomonadota</taxon>
        <taxon>Betaproteobacteria</taxon>
        <taxon>Neisseriales</taxon>
        <taxon>Chitinibacteraceae</taxon>
        <taxon>Chitinibacter</taxon>
    </lineage>
</organism>
<keyword evidence="4" id="KW-0808">Transferase</keyword>
<dbReference type="InterPro" id="IPR015424">
    <property type="entry name" value="PyrdxlP-dep_Trfase"/>
</dbReference>
<evidence type="ECO:0000313" key="4">
    <source>
        <dbReference type="EMBL" id="XBM01058.1"/>
    </source>
</evidence>
<proteinExistence type="inferred from homology"/>
<evidence type="ECO:0000256" key="2">
    <source>
        <dbReference type="ARBA" id="ARBA00022898"/>
    </source>
</evidence>
<dbReference type="PANTHER" id="PTHR43713:SF3">
    <property type="entry name" value="GLUTAMATE-1-SEMIALDEHYDE 2,1-AMINOMUTASE 1, CHLOROPLASTIC-RELATED"/>
    <property type="match status" value="1"/>
</dbReference>
<keyword evidence="2 3" id="KW-0663">Pyridoxal phosphate</keyword>
<dbReference type="GO" id="GO:0008483">
    <property type="term" value="F:transaminase activity"/>
    <property type="evidence" value="ECO:0007669"/>
    <property type="project" value="UniProtKB-KW"/>
</dbReference>